<dbReference type="EMBL" id="CP000268">
    <property type="protein sequence ID" value="ABD72128.1"/>
    <property type="molecule type" value="Genomic_DNA"/>
</dbReference>
<protein>
    <submittedName>
        <fullName evidence="1">Uncharacterized protein</fullName>
    </submittedName>
</protein>
<evidence type="ECO:0000313" key="1">
    <source>
        <dbReference type="EMBL" id="ABD72128.1"/>
    </source>
</evidence>
<gene>
    <name evidence="1" type="ordered locus">Rfer_4442</name>
</gene>
<evidence type="ECO:0000313" key="2">
    <source>
        <dbReference type="Proteomes" id="UP000008332"/>
    </source>
</evidence>
<accession>Q21Q17</accession>
<dbReference type="KEGG" id="rfr:Rfer_4442"/>
<geneLocation type="plasmid" evidence="2">
    <name>pDSM15236</name>
</geneLocation>
<organism evidence="1 2">
    <name type="scientific">Albidiferax ferrireducens (strain ATCC BAA-621 / DSM 15236 / T118)</name>
    <name type="common">Rhodoferax ferrireducens</name>
    <dbReference type="NCBI Taxonomy" id="338969"/>
    <lineage>
        <taxon>Bacteria</taxon>
        <taxon>Pseudomonadati</taxon>
        <taxon>Pseudomonadota</taxon>
        <taxon>Betaproteobacteria</taxon>
        <taxon>Burkholderiales</taxon>
        <taxon>Comamonadaceae</taxon>
        <taxon>Rhodoferax</taxon>
    </lineage>
</organism>
<dbReference type="HOGENOM" id="CLU_2221158_0_0_4"/>
<keyword evidence="1" id="KW-0614">Plasmid</keyword>
<sequence>MADITIPSRLWHRLADVIQDMGNHHSHFAGTSIGADLDVLGNAIKHGVPPYPGAELCTPQYRLLEQADKVILKHSGTQPNLSTVEQSIETAGRLMGLWATESTSAT</sequence>
<keyword evidence="2" id="KW-1185">Reference proteome</keyword>
<proteinExistence type="predicted"/>
<name>Q21Q17_ALBFT</name>
<dbReference type="AlphaFoldDB" id="Q21Q17"/>
<dbReference type="Proteomes" id="UP000008332">
    <property type="component" value="Plasmid unnamed1"/>
</dbReference>
<reference evidence="2" key="1">
    <citation type="submission" date="2006-02" db="EMBL/GenBank/DDBJ databases">
        <title>Complete sequence of plasmid 1 of Rhodoferax ferrireducens DSM 15236.</title>
        <authorList>
            <person name="Copeland A."/>
            <person name="Lucas S."/>
            <person name="Lapidus A."/>
            <person name="Barry K."/>
            <person name="Detter J.C."/>
            <person name="Glavina del Rio T."/>
            <person name="Hammon N."/>
            <person name="Israni S."/>
            <person name="Pitluck S."/>
            <person name="Brettin T."/>
            <person name="Bruce D."/>
            <person name="Han C."/>
            <person name="Tapia R."/>
            <person name="Gilna P."/>
            <person name="Kiss H."/>
            <person name="Schmutz J."/>
            <person name="Larimer F."/>
            <person name="Land M."/>
            <person name="Kyrpides N."/>
            <person name="Ivanova N."/>
            <person name="Richardson P."/>
        </authorList>
    </citation>
    <scope>NUCLEOTIDE SEQUENCE [LARGE SCALE GENOMIC DNA]</scope>
    <source>
        <strain evidence="2">ATCC BAA-621 / DSM 15236 / T118</strain>
        <plasmid evidence="2">Plasmid pDSM15236</plasmid>
    </source>
</reference>
<dbReference type="RefSeq" id="WP_011458611.1">
    <property type="nucleotide sequence ID" value="NC_007901.1"/>
</dbReference>